<dbReference type="SUPFAM" id="SSF53850">
    <property type="entry name" value="Periplasmic binding protein-like II"/>
    <property type="match status" value="1"/>
</dbReference>
<dbReference type="GO" id="GO:0043565">
    <property type="term" value="F:sequence-specific DNA binding"/>
    <property type="evidence" value="ECO:0007669"/>
    <property type="project" value="TreeGrafter"/>
</dbReference>
<dbReference type="SUPFAM" id="SSF46785">
    <property type="entry name" value="Winged helix' DNA-binding domain"/>
    <property type="match status" value="1"/>
</dbReference>
<dbReference type="InterPro" id="IPR058163">
    <property type="entry name" value="LysR-type_TF_proteobact-type"/>
</dbReference>
<gene>
    <name evidence="6" type="ORF">EV675_2429</name>
</gene>
<evidence type="ECO:0000256" key="3">
    <source>
        <dbReference type="ARBA" id="ARBA00023125"/>
    </source>
</evidence>
<dbReference type="PANTHER" id="PTHR30537:SF26">
    <property type="entry name" value="GLYCINE CLEAVAGE SYSTEM TRANSCRIPTIONAL ACTIVATOR"/>
    <property type="match status" value="1"/>
</dbReference>
<evidence type="ECO:0000259" key="5">
    <source>
        <dbReference type="PROSITE" id="PS50931"/>
    </source>
</evidence>
<comment type="caution">
    <text evidence="6">The sequence shown here is derived from an EMBL/GenBank/DDBJ whole genome shotgun (WGS) entry which is preliminary data.</text>
</comment>
<dbReference type="EMBL" id="SGXC01000001">
    <property type="protein sequence ID" value="RZS86389.1"/>
    <property type="molecule type" value="Genomic_DNA"/>
</dbReference>
<reference evidence="6 7" key="1">
    <citation type="submission" date="2019-02" db="EMBL/GenBank/DDBJ databases">
        <title>Genomic Encyclopedia of Type Strains, Phase IV (KMG-IV): sequencing the most valuable type-strain genomes for metagenomic binning, comparative biology and taxonomic classification.</title>
        <authorList>
            <person name="Goeker M."/>
        </authorList>
    </citation>
    <scope>NUCLEOTIDE SEQUENCE [LARGE SCALE GENOMIC DNA]</scope>
    <source>
        <strain evidence="6 7">K24</strain>
    </source>
</reference>
<dbReference type="PROSITE" id="PS50931">
    <property type="entry name" value="HTH_LYSR"/>
    <property type="match status" value="1"/>
</dbReference>
<name>A0A4Q7NMI8_9BURK</name>
<comment type="similarity">
    <text evidence="1">Belongs to the LysR transcriptional regulatory family.</text>
</comment>
<dbReference type="InterPro" id="IPR036390">
    <property type="entry name" value="WH_DNA-bd_sf"/>
</dbReference>
<proteinExistence type="inferred from homology"/>
<evidence type="ECO:0000313" key="6">
    <source>
        <dbReference type="EMBL" id="RZS86389.1"/>
    </source>
</evidence>
<dbReference type="GO" id="GO:0006351">
    <property type="term" value="P:DNA-templated transcription"/>
    <property type="evidence" value="ECO:0007669"/>
    <property type="project" value="TreeGrafter"/>
</dbReference>
<dbReference type="RefSeq" id="WP_130357487.1">
    <property type="nucleotide sequence ID" value="NZ_SGXC01000001.1"/>
</dbReference>
<dbReference type="InterPro" id="IPR036388">
    <property type="entry name" value="WH-like_DNA-bd_sf"/>
</dbReference>
<dbReference type="Pfam" id="PF03466">
    <property type="entry name" value="LysR_substrate"/>
    <property type="match status" value="1"/>
</dbReference>
<dbReference type="InterPro" id="IPR000847">
    <property type="entry name" value="LysR_HTH_N"/>
</dbReference>
<dbReference type="OrthoDB" id="8683153at2"/>
<evidence type="ECO:0000256" key="4">
    <source>
        <dbReference type="ARBA" id="ARBA00023163"/>
    </source>
</evidence>
<organism evidence="6 7">
    <name type="scientific">Pigmentiphaga kullae</name>
    <dbReference type="NCBI Taxonomy" id="151784"/>
    <lineage>
        <taxon>Bacteria</taxon>
        <taxon>Pseudomonadati</taxon>
        <taxon>Pseudomonadota</taxon>
        <taxon>Betaproteobacteria</taxon>
        <taxon>Burkholderiales</taxon>
        <taxon>Alcaligenaceae</taxon>
        <taxon>Pigmentiphaga</taxon>
    </lineage>
</organism>
<accession>A0A4Q7NMI8</accession>
<dbReference type="Proteomes" id="UP000292445">
    <property type="component" value="Unassembled WGS sequence"/>
</dbReference>
<sequence>MSHTLPPLTALRAFESAARHRSLKKAAEELNVTPAAVSHQIQILEDMLGVRLFRRVHRGIELTASAEIFFPKLEEGFDCLRQAVGRLRDHRGADVLEVGAPPSFISNWLMPRLHRFVTACPDIDVRVSTRVRQFSRLPRGPRGDVASVMGWVDEVDVLIVFGNGGYPGMRVDQLMPLTVTPLCSPALLEGDDPLREPDDLRRHVLLHDDRGVLYEGPSFWDMWLEKAGVTGIDTSRGPHFWHSIPAMEAAVACKGVVATTKELARLDLATGRLVAPFPLEVRLASSYHIVSNEPASKREVVRLFRDWLGKEARTAGAGRGDGDSRL</sequence>
<keyword evidence="4" id="KW-0804">Transcription</keyword>
<dbReference type="Gene3D" id="3.40.190.10">
    <property type="entry name" value="Periplasmic binding protein-like II"/>
    <property type="match status" value="2"/>
</dbReference>
<keyword evidence="2" id="KW-0805">Transcription regulation</keyword>
<evidence type="ECO:0000313" key="7">
    <source>
        <dbReference type="Proteomes" id="UP000292445"/>
    </source>
</evidence>
<feature type="domain" description="HTH lysR-type" evidence="5">
    <location>
        <begin position="6"/>
        <end position="63"/>
    </location>
</feature>
<dbReference type="PANTHER" id="PTHR30537">
    <property type="entry name" value="HTH-TYPE TRANSCRIPTIONAL REGULATOR"/>
    <property type="match status" value="1"/>
</dbReference>
<keyword evidence="3" id="KW-0238">DNA-binding</keyword>
<dbReference type="CDD" id="cd08432">
    <property type="entry name" value="PBP2_GcdR_TrpI_HvrB_AmpR_like"/>
    <property type="match status" value="1"/>
</dbReference>
<dbReference type="GO" id="GO:0003700">
    <property type="term" value="F:DNA-binding transcription factor activity"/>
    <property type="evidence" value="ECO:0007669"/>
    <property type="project" value="InterPro"/>
</dbReference>
<keyword evidence="7" id="KW-1185">Reference proteome</keyword>
<evidence type="ECO:0000256" key="1">
    <source>
        <dbReference type="ARBA" id="ARBA00009437"/>
    </source>
</evidence>
<evidence type="ECO:0000256" key="2">
    <source>
        <dbReference type="ARBA" id="ARBA00023015"/>
    </source>
</evidence>
<dbReference type="InterPro" id="IPR005119">
    <property type="entry name" value="LysR_subst-bd"/>
</dbReference>
<dbReference type="Pfam" id="PF00126">
    <property type="entry name" value="HTH_1"/>
    <property type="match status" value="1"/>
</dbReference>
<dbReference type="PRINTS" id="PR00039">
    <property type="entry name" value="HTHLYSR"/>
</dbReference>
<dbReference type="FunFam" id="1.10.10.10:FF:000038">
    <property type="entry name" value="Glycine cleavage system transcriptional activator"/>
    <property type="match status" value="1"/>
</dbReference>
<protein>
    <submittedName>
        <fullName evidence="6">LysR family glycine cleavage system transcriptional activator</fullName>
    </submittedName>
</protein>
<dbReference type="Gene3D" id="1.10.10.10">
    <property type="entry name" value="Winged helix-like DNA-binding domain superfamily/Winged helix DNA-binding domain"/>
    <property type="match status" value="1"/>
</dbReference>
<dbReference type="AlphaFoldDB" id="A0A4Q7NMI8"/>